<dbReference type="InterPro" id="IPR050471">
    <property type="entry name" value="AB_hydrolase"/>
</dbReference>
<gene>
    <name evidence="4" type="ORF">D9V34_01335</name>
    <name evidence="3" type="ORF">D9V34_13630</name>
</gene>
<sequence>MLFLSGATDRRRKRRIMSASQSSRILETSAGPVEYAERGSGVPLIVLHGTPGGFDQGLSLAETIGTDAGVRVIAISRPGYLRTPLELAPGPRRQGLLLGPVMDALNLHTAAVAGISGGGMAALWAAANLPDRVSALVLIEALVAAQDISMPPGARFLLTRRGIARAATTKPIQRILARGIPGPDAEGWDARAVVRTITASSFPYAPRIRGTESDTRYAAEFVAPDPAQITMPTLIVHGERDRTVPIGPARALAAALPDARLIALPHADHTSTVPSAEVRREVPDFVRSQAGMRVR</sequence>
<dbReference type="PRINTS" id="PR00111">
    <property type="entry name" value="ABHYDROLASE"/>
</dbReference>
<organism evidence="3 5">
    <name type="scientific">Mycetocola lacteus</name>
    <dbReference type="NCBI Taxonomy" id="76637"/>
    <lineage>
        <taxon>Bacteria</taxon>
        <taxon>Bacillati</taxon>
        <taxon>Actinomycetota</taxon>
        <taxon>Actinomycetes</taxon>
        <taxon>Micrococcales</taxon>
        <taxon>Microbacteriaceae</taxon>
        <taxon>Mycetocola</taxon>
    </lineage>
</organism>
<dbReference type="EMBL" id="RCUY01000011">
    <property type="protein sequence ID" value="RLP80887.1"/>
    <property type="molecule type" value="Genomic_DNA"/>
</dbReference>
<evidence type="ECO:0000313" key="4">
    <source>
        <dbReference type="EMBL" id="RLP84672.1"/>
    </source>
</evidence>
<keyword evidence="5" id="KW-1185">Reference proteome</keyword>
<dbReference type="Gene3D" id="3.40.50.1820">
    <property type="entry name" value="alpha/beta hydrolase"/>
    <property type="match status" value="1"/>
</dbReference>
<protein>
    <submittedName>
        <fullName evidence="3">Alpha/beta hydrolase</fullName>
    </submittedName>
</protein>
<reference evidence="3 5" key="1">
    <citation type="submission" date="2018-10" db="EMBL/GenBank/DDBJ databases">
        <authorList>
            <person name="Li J."/>
        </authorList>
    </citation>
    <scope>NUCLEOTIDE SEQUENCE [LARGE SCALE GENOMIC DNA]</scope>
    <source>
        <strain evidence="3 5">JCM 11654</strain>
    </source>
</reference>
<feature type="domain" description="AB hydrolase-1" evidence="2">
    <location>
        <begin position="43"/>
        <end position="270"/>
    </location>
</feature>
<dbReference type="SUPFAM" id="SSF53474">
    <property type="entry name" value="alpha/beta-Hydrolases"/>
    <property type="match status" value="1"/>
</dbReference>
<name>A0A3L7AKS6_9MICO</name>
<dbReference type="InterPro" id="IPR029058">
    <property type="entry name" value="AB_hydrolase_fold"/>
</dbReference>
<evidence type="ECO:0000313" key="3">
    <source>
        <dbReference type="EMBL" id="RLP80887.1"/>
    </source>
</evidence>
<dbReference type="PANTHER" id="PTHR43433:SF1">
    <property type="entry name" value="BLL5160 PROTEIN"/>
    <property type="match status" value="1"/>
</dbReference>
<dbReference type="GO" id="GO:0016787">
    <property type="term" value="F:hydrolase activity"/>
    <property type="evidence" value="ECO:0007669"/>
    <property type="project" value="UniProtKB-KW"/>
</dbReference>
<dbReference type="OrthoDB" id="3249793at2"/>
<dbReference type="PANTHER" id="PTHR43433">
    <property type="entry name" value="HYDROLASE, ALPHA/BETA FOLD FAMILY PROTEIN"/>
    <property type="match status" value="1"/>
</dbReference>
<dbReference type="Proteomes" id="UP000269438">
    <property type="component" value="Unassembled WGS sequence"/>
</dbReference>
<dbReference type="AlphaFoldDB" id="A0A3L7AKS6"/>
<dbReference type="EMBL" id="RCUY01000001">
    <property type="protein sequence ID" value="RLP84672.1"/>
    <property type="molecule type" value="Genomic_DNA"/>
</dbReference>
<accession>A0A3L7AKS6</accession>
<proteinExistence type="predicted"/>
<evidence type="ECO:0000256" key="1">
    <source>
        <dbReference type="SAM" id="MobiDB-lite"/>
    </source>
</evidence>
<dbReference type="InterPro" id="IPR000073">
    <property type="entry name" value="AB_hydrolase_1"/>
</dbReference>
<feature type="region of interest" description="Disordered" evidence="1">
    <location>
        <begin position="1"/>
        <end position="20"/>
    </location>
</feature>
<keyword evidence="3" id="KW-0378">Hydrolase</keyword>
<evidence type="ECO:0000259" key="2">
    <source>
        <dbReference type="Pfam" id="PF00561"/>
    </source>
</evidence>
<comment type="caution">
    <text evidence="3">The sequence shown here is derived from an EMBL/GenBank/DDBJ whole genome shotgun (WGS) entry which is preliminary data.</text>
</comment>
<evidence type="ECO:0000313" key="5">
    <source>
        <dbReference type="Proteomes" id="UP000269438"/>
    </source>
</evidence>
<dbReference type="Pfam" id="PF00561">
    <property type="entry name" value="Abhydrolase_1"/>
    <property type="match status" value="1"/>
</dbReference>